<evidence type="ECO:0000313" key="7">
    <source>
        <dbReference type="EMBL" id="KAB1223987.1"/>
    </source>
</evidence>
<feature type="region of interest" description="Disordered" evidence="5">
    <location>
        <begin position="1020"/>
        <end position="1042"/>
    </location>
</feature>
<dbReference type="SUPFAM" id="SSF56784">
    <property type="entry name" value="HAD-like"/>
    <property type="match status" value="1"/>
</dbReference>
<feature type="region of interest" description="Disordered" evidence="5">
    <location>
        <begin position="460"/>
        <end position="530"/>
    </location>
</feature>
<sequence>MNVVGRVGSLISQGVYSVATPFHPFGGAVDVIVVQQQDGTFRSTPWYVRFGKFQGVLKGAEKVVQISVNGVEANFHMYLDNSGEAYFIKEVDAGKGSEINGVVKDSDNLEVGDNNKDSTIDDIHRIQHSVSDSGVLRFQDEYVPLRADRIERAESDADRRFYDFQDEQSSLEGSVELSEYGSNRYESLNGEDFVEPQSTESEVVLVSVDGLVLTAPISASEQDTENVQLSIPQFHLGPGERTDFCEGNEEFSSGENVWAADHISNLSALPSNVATNDVGSISSNDHAAGHQLEVCEGEGDHVCLAQEALDITNQEGKIPMESESEEVSANVTREEVFKCPLELSEPTKQVNNDNLEDVVSSLDVKNLQEISQQSPPAINEDKDGGAVEPRNDEGLSASCSFSSPGNETSPCVQVGVESLEKNAWDAEHTGSDSKSGHSVSHGLKSEVSSLDVKNLQEISQQTPPAINEDKDGGAVEPRNDDGLSSSCSSSSPGNETSPVVQVGVESSEKIAWDAEHTGSDSKSGHSVSRGLKSEVFSLDVKKLQEISQQTPPAINEDKDGGAVEPRNDDGLSSSCSSSSPGNKTSPVVQVGVESSEKIAWDAEHTGSDSKSGHSVSRGLKSEVFSLDVKKLQEISQQTPPAINEDKDGGAVEPRNDDGLSASCSSSSPGNKTSPVVQVGVESSEKIAWDAEHTGSDSKSGHSVSRGLKSEVFSLDVKNLQEISQQTPPAINEDKDGGAVEPGNDDGLSASCSSSSPGNKTSPVVQVGVESSEKIAWDAEHTGSDRKSGHSVSRGLKSEVFSLDVKNLQEISQQTPPAINEDKDGGAVEPGNDDGLSASCSSSSPGNKTSPVVQVGVESSEKIAWDAEHTGSDRKSGHSIPHGLKSEDEKFTISATFEGIDNSPQIFAEEDQCNEAEPAEPHTAVSSEEIQAQSNIKFEISLCRNELHPGMGLEAAAEAFDAHRVSAEEFKNSAASIMRNENLIIRFRERYLLWEKAAPLVLGMAAFGLDLAVEPKDAIPVEQIGTPQPRDDDPGSASSSGRRWRLWPPFRRVKSLEHSSSSSSNEDVFVDSESGNSQGISTMASYDGNESPHKQFIRTNVPTNEQIASLNLKEGQNMITFSFSTRVLGRQQVEAHIYLWRWNAKIVISDVDGTITRSDVLGQFMPLVGRDWSQSGVARLFSAIEENGYQLLFLSARAIVQAYLTRNFLFNLKQDGKTLPKGPVVISPDGLFPSLYREVIRRAPHEFKIGCLEDIRKLFPSEYNPFYAGFGNRDTDELSYRKMGIPKGKIFIINPKGEVATSHRVDVKSYTSLHTLVNDMFPPTSLVEQEDFNAWNFWKMPLPDIDLS</sequence>
<feature type="region of interest" description="Disordered" evidence="5">
    <location>
        <begin position="630"/>
        <end position="705"/>
    </location>
</feature>
<feature type="compositionally biased region" description="Basic and acidic residues" evidence="5">
    <location>
        <begin position="594"/>
        <end position="611"/>
    </location>
</feature>
<feature type="region of interest" description="Disordered" evidence="5">
    <location>
        <begin position="806"/>
        <end position="851"/>
    </location>
</feature>
<dbReference type="Pfam" id="PF08235">
    <property type="entry name" value="LNS2"/>
    <property type="match status" value="1"/>
</dbReference>
<keyword evidence="8" id="KW-1185">Reference proteome</keyword>
<feature type="region of interest" description="Disordered" evidence="5">
    <location>
        <begin position="718"/>
        <end position="793"/>
    </location>
</feature>
<evidence type="ECO:0000259" key="6">
    <source>
        <dbReference type="SMART" id="SM00775"/>
    </source>
</evidence>
<evidence type="ECO:0000256" key="2">
    <source>
        <dbReference type="ARBA" id="ARBA00005476"/>
    </source>
</evidence>
<feature type="compositionally biased region" description="Polar residues" evidence="5">
    <location>
        <begin position="1074"/>
        <end position="1083"/>
    </location>
</feature>
<feature type="compositionally biased region" description="Basic and acidic residues" evidence="5">
    <location>
        <begin position="506"/>
        <end position="523"/>
    </location>
</feature>
<dbReference type="GO" id="GO:0008195">
    <property type="term" value="F:phosphatidate phosphatase activity"/>
    <property type="evidence" value="ECO:0007669"/>
    <property type="project" value="UniProtKB-EC"/>
</dbReference>
<keyword evidence="4" id="KW-0378">Hydrolase</keyword>
<comment type="caution">
    <text evidence="7">The sequence shown here is derived from an EMBL/GenBank/DDBJ whole genome shotgun (WGS) entry which is preliminary data.</text>
</comment>
<evidence type="ECO:0000256" key="5">
    <source>
        <dbReference type="SAM" id="MobiDB-lite"/>
    </source>
</evidence>
<dbReference type="SMART" id="SM00775">
    <property type="entry name" value="LNS2"/>
    <property type="match status" value="1"/>
</dbReference>
<feature type="domain" description="LNS2/PITP" evidence="6">
    <location>
        <begin position="1145"/>
        <end position="1301"/>
    </location>
</feature>
<feature type="compositionally biased region" description="Basic and acidic residues" evidence="5">
    <location>
        <begin position="682"/>
        <end position="699"/>
    </location>
</feature>
<feature type="compositionally biased region" description="Basic and acidic residues" evidence="5">
    <location>
        <begin position="770"/>
        <end position="787"/>
    </location>
</feature>
<comment type="similarity">
    <text evidence="2">Belongs to the lipin family.</text>
</comment>
<reference evidence="7 8" key="1">
    <citation type="journal article" date="2019" name="Plant Biotechnol. J.">
        <title>The red bayberry genome and genetic basis of sex determination.</title>
        <authorList>
            <person name="Jia H.M."/>
            <person name="Jia H.J."/>
            <person name="Cai Q.L."/>
            <person name="Wang Y."/>
            <person name="Zhao H.B."/>
            <person name="Yang W.F."/>
            <person name="Wang G.Y."/>
            <person name="Li Y.H."/>
            <person name="Zhan D.L."/>
            <person name="Shen Y.T."/>
            <person name="Niu Q.F."/>
            <person name="Chang L."/>
            <person name="Qiu J."/>
            <person name="Zhao L."/>
            <person name="Xie H.B."/>
            <person name="Fu W.Y."/>
            <person name="Jin J."/>
            <person name="Li X.W."/>
            <person name="Jiao Y."/>
            <person name="Zhou C.C."/>
            <person name="Tu T."/>
            <person name="Chai C.Y."/>
            <person name="Gao J.L."/>
            <person name="Fan L.J."/>
            <person name="van de Weg E."/>
            <person name="Wang J.Y."/>
            <person name="Gao Z.S."/>
        </authorList>
    </citation>
    <scope>NUCLEOTIDE SEQUENCE [LARGE SCALE GENOMIC DNA]</scope>
    <source>
        <tissue evidence="7">Leaves</tissue>
    </source>
</reference>
<evidence type="ECO:0000313" key="8">
    <source>
        <dbReference type="Proteomes" id="UP000516437"/>
    </source>
</evidence>
<feature type="region of interest" description="Disordered" evidence="5">
    <location>
        <begin position="1057"/>
        <end position="1090"/>
    </location>
</feature>
<feature type="compositionally biased region" description="Basic and acidic residues" evidence="5">
    <location>
        <begin position="379"/>
        <end position="393"/>
    </location>
</feature>
<comment type="cofactor">
    <cofactor evidence="1">
        <name>Mg(2+)</name>
        <dbReference type="ChEBI" id="CHEBI:18420"/>
    </cofactor>
</comment>
<feature type="region of interest" description="Disordered" evidence="5">
    <location>
        <begin position="368"/>
        <end position="411"/>
    </location>
</feature>
<name>A0A6A1WJF7_9ROSI</name>
<dbReference type="Pfam" id="PF04571">
    <property type="entry name" value="Lipin_N"/>
    <property type="match status" value="1"/>
</dbReference>
<evidence type="ECO:0000256" key="4">
    <source>
        <dbReference type="ARBA" id="ARBA00022801"/>
    </source>
</evidence>
<feature type="compositionally biased region" description="Basic and acidic residues" evidence="5">
    <location>
        <begin position="555"/>
        <end position="569"/>
    </location>
</feature>
<gene>
    <name evidence="7" type="ORF">CJ030_MR2G006064</name>
</gene>
<proteinExistence type="inferred from homology"/>
<dbReference type="PANTHER" id="PTHR12181">
    <property type="entry name" value="LIPIN"/>
    <property type="match status" value="1"/>
</dbReference>
<feature type="compositionally biased region" description="Basic and acidic residues" evidence="5">
    <location>
        <begin position="467"/>
        <end position="481"/>
    </location>
</feature>
<dbReference type="InterPro" id="IPR031315">
    <property type="entry name" value="LNS2/PITP"/>
</dbReference>
<organism evidence="7 8">
    <name type="scientific">Morella rubra</name>
    <name type="common">Chinese bayberry</name>
    <dbReference type="NCBI Taxonomy" id="262757"/>
    <lineage>
        <taxon>Eukaryota</taxon>
        <taxon>Viridiplantae</taxon>
        <taxon>Streptophyta</taxon>
        <taxon>Embryophyta</taxon>
        <taxon>Tracheophyta</taxon>
        <taxon>Spermatophyta</taxon>
        <taxon>Magnoliopsida</taxon>
        <taxon>eudicotyledons</taxon>
        <taxon>Gunneridae</taxon>
        <taxon>Pentapetalae</taxon>
        <taxon>rosids</taxon>
        <taxon>fabids</taxon>
        <taxon>Fagales</taxon>
        <taxon>Myricaceae</taxon>
        <taxon>Morella</taxon>
    </lineage>
</organism>
<dbReference type="EC" id="3.1.3.4" evidence="3"/>
<evidence type="ECO:0000256" key="3">
    <source>
        <dbReference type="ARBA" id="ARBA00012638"/>
    </source>
</evidence>
<dbReference type="InterPro" id="IPR026058">
    <property type="entry name" value="LIPIN"/>
</dbReference>
<feature type="compositionally biased region" description="Polar residues" evidence="5">
    <location>
        <begin position="397"/>
        <end position="411"/>
    </location>
</feature>
<dbReference type="Pfam" id="PF16876">
    <property type="entry name" value="Lipin_mid"/>
    <property type="match status" value="1"/>
</dbReference>
<feature type="region of interest" description="Disordered" evidence="5">
    <location>
        <begin position="542"/>
        <end position="618"/>
    </location>
</feature>
<dbReference type="InterPro" id="IPR013209">
    <property type="entry name" value="LNS2"/>
</dbReference>
<dbReference type="PANTHER" id="PTHR12181:SF59">
    <property type="entry name" value="PHOSPHATIDATE PHOSPHATASE PAH1"/>
    <property type="match status" value="1"/>
</dbReference>
<feature type="compositionally biased region" description="Basic and acidic residues" evidence="5">
    <location>
        <begin position="643"/>
        <end position="657"/>
    </location>
</feature>
<evidence type="ECO:0000256" key="1">
    <source>
        <dbReference type="ARBA" id="ARBA00001946"/>
    </source>
</evidence>
<dbReference type="InterPro" id="IPR036412">
    <property type="entry name" value="HAD-like_sf"/>
</dbReference>
<dbReference type="OrthoDB" id="4567at2759"/>
<dbReference type="InterPro" id="IPR007651">
    <property type="entry name" value="Lipin_N"/>
</dbReference>
<dbReference type="EMBL" id="RXIC02000020">
    <property type="protein sequence ID" value="KAB1223987.1"/>
    <property type="molecule type" value="Genomic_DNA"/>
</dbReference>
<accession>A0A6A1WJF7</accession>
<dbReference type="Proteomes" id="UP000516437">
    <property type="component" value="Chromosome 2"/>
</dbReference>
<feature type="compositionally biased region" description="Basic and acidic residues" evidence="5">
    <location>
        <begin position="425"/>
        <end position="435"/>
    </location>
</feature>
<dbReference type="InterPro" id="IPR031703">
    <property type="entry name" value="Lipin_mid"/>
</dbReference>
<feature type="region of interest" description="Disordered" evidence="5">
    <location>
        <begin position="425"/>
        <end position="447"/>
    </location>
</feature>
<feature type="compositionally biased region" description="Low complexity" evidence="5">
    <location>
        <begin position="1058"/>
        <end position="1073"/>
    </location>
</feature>
<protein>
    <recommendedName>
        <fullName evidence="3">phosphatidate phosphatase</fullName>
        <ecNumber evidence="3">3.1.3.4</ecNumber>
    </recommendedName>
</protein>